<name>A0A1A8ZC49_9ACTN</name>
<dbReference type="Proteomes" id="UP000199385">
    <property type="component" value="Chromosome I"/>
</dbReference>
<dbReference type="STRING" id="261654.GA0070611_1597"/>
<feature type="region of interest" description="Disordered" evidence="1">
    <location>
        <begin position="341"/>
        <end position="374"/>
    </location>
</feature>
<dbReference type="Gene3D" id="3.40.50.1820">
    <property type="entry name" value="alpha/beta hydrolase"/>
    <property type="match status" value="1"/>
</dbReference>
<evidence type="ECO:0000313" key="3">
    <source>
        <dbReference type="EMBL" id="SBT41374.1"/>
    </source>
</evidence>
<evidence type="ECO:0000256" key="2">
    <source>
        <dbReference type="SAM" id="Phobius"/>
    </source>
</evidence>
<feature type="compositionally biased region" description="Pro residues" evidence="1">
    <location>
        <begin position="347"/>
        <end position="356"/>
    </location>
</feature>
<dbReference type="RefSeq" id="WP_091660034.1">
    <property type="nucleotide sequence ID" value="NZ_LT594323.1"/>
</dbReference>
<dbReference type="GO" id="GO:0016747">
    <property type="term" value="F:acyltransferase activity, transferring groups other than amino-acyl groups"/>
    <property type="evidence" value="ECO:0007669"/>
    <property type="project" value="TreeGrafter"/>
</dbReference>
<feature type="transmembrane region" description="Helical" evidence="2">
    <location>
        <begin position="6"/>
        <end position="26"/>
    </location>
</feature>
<dbReference type="AlphaFoldDB" id="A0A1A8ZC49"/>
<organism evidence="3 4">
    <name type="scientific">Micromonospora auratinigra</name>
    <dbReference type="NCBI Taxonomy" id="261654"/>
    <lineage>
        <taxon>Bacteria</taxon>
        <taxon>Bacillati</taxon>
        <taxon>Actinomycetota</taxon>
        <taxon>Actinomycetes</taxon>
        <taxon>Micromonosporales</taxon>
        <taxon>Micromonosporaceae</taxon>
        <taxon>Micromonospora</taxon>
    </lineage>
</organism>
<keyword evidence="4" id="KW-1185">Reference proteome</keyword>
<dbReference type="InterPro" id="IPR050583">
    <property type="entry name" value="Mycobacterial_A85_antigen"/>
</dbReference>
<dbReference type="SUPFAM" id="SSF53474">
    <property type="entry name" value="alpha/beta-Hydrolases"/>
    <property type="match status" value="1"/>
</dbReference>
<proteinExistence type="predicted"/>
<feature type="transmembrane region" description="Helical" evidence="2">
    <location>
        <begin position="38"/>
        <end position="58"/>
    </location>
</feature>
<dbReference type="Pfam" id="PF00756">
    <property type="entry name" value="Esterase"/>
    <property type="match status" value="1"/>
</dbReference>
<sequence length="374" mass="39692">MSPDSLPAELTAAALAVAAATLLAACWDTRTGWQRHTVRAGTALLCLATTALAGLSWANRQSATYTTWSDLLGHPDTATSAVAAGTGDGHHGRVVTVTVPGTASGLNLPMYVYLPAAYDTHPDQRFPVIETLHGYPGSPAGWLQSLDAPAHLDREITAGRMAPTVVLFPYQTPDTMLDTECLDLVHGPHAETFLTTDVPAWATTHLRVRADRNAWGLTGLSAGGYCATNLLLKHPDRYAAAASLSGYADPGITVGDGSEHTVNDDLWRLRHLPRPAVALYLSCGRTDHHALRDTRALSHLAGAPITLTTSYIDGGGHNPATWRAVEATAFDWLSTWLSRPRTDLTPTRPPAAPPAPRSGTTSPPSSDRPHRPGG</sequence>
<keyword evidence="2" id="KW-1133">Transmembrane helix</keyword>
<dbReference type="PANTHER" id="PTHR48098">
    <property type="entry name" value="ENTEROCHELIN ESTERASE-RELATED"/>
    <property type="match status" value="1"/>
</dbReference>
<protein>
    <submittedName>
        <fullName evidence="3">Putative esterase</fullName>
    </submittedName>
</protein>
<dbReference type="EMBL" id="LT594323">
    <property type="protein sequence ID" value="SBT41374.1"/>
    <property type="molecule type" value="Genomic_DNA"/>
</dbReference>
<dbReference type="InterPro" id="IPR029058">
    <property type="entry name" value="AB_hydrolase_fold"/>
</dbReference>
<keyword evidence="2" id="KW-0472">Membrane</keyword>
<accession>A0A1A8ZC49</accession>
<keyword evidence="2" id="KW-0812">Transmembrane</keyword>
<evidence type="ECO:0000313" key="4">
    <source>
        <dbReference type="Proteomes" id="UP000199385"/>
    </source>
</evidence>
<dbReference type="OrthoDB" id="3670437at2"/>
<reference evidence="4" key="1">
    <citation type="submission" date="2016-06" db="EMBL/GenBank/DDBJ databases">
        <authorList>
            <person name="Varghese N."/>
            <person name="Submissions Spin"/>
        </authorList>
    </citation>
    <scope>NUCLEOTIDE SEQUENCE [LARGE SCALE GENOMIC DNA]</scope>
    <source>
        <strain evidence="4">DSM 44815</strain>
    </source>
</reference>
<dbReference type="InterPro" id="IPR000801">
    <property type="entry name" value="Esterase-like"/>
</dbReference>
<gene>
    <name evidence="3" type="ORF">GA0070611_1597</name>
</gene>
<dbReference type="PANTHER" id="PTHR48098:SF1">
    <property type="entry name" value="DIACYLGLYCEROL ACYLTRANSFERASE_MYCOLYLTRANSFERASE AG85A"/>
    <property type="match status" value="1"/>
</dbReference>
<evidence type="ECO:0000256" key="1">
    <source>
        <dbReference type="SAM" id="MobiDB-lite"/>
    </source>
</evidence>